<sequence length="83" mass="9583">MSRYVNNETIKDIDNCSNNLCQKAIVTLIVRRMVNYDAKKELPTDINLQRNLIKGKGELEAARNIMNSLQMVRVFIDVQRGLM</sequence>
<evidence type="ECO:0000313" key="2">
    <source>
        <dbReference type="Proteomes" id="UP001458880"/>
    </source>
</evidence>
<organism evidence="1 2">
    <name type="scientific">Popillia japonica</name>
    <name type="common">Japanese beetle</name>
    <dbReference type="NCBI Taxonomy" id="7064"/>
    <lineage>
        <taxon>Eukaryota</taxon>
        <taxon>Metazoa</taxon>
        <taxon>Ecdysozoa</taxon>
        <taxon>Arthropoda</taxon>
        <taxon>Hexapoda</taxon>
        <taxon>Insecta</taxon>
        <taxon>Pterygota</taxon>
        <taxon>Neoptera</taxon>
        <taxon>Endopterygota</taxon>
        <taxon>Coleoptera</taxon>
        <taxon>Polyphaga</taxon>
        <taxon>Scarabaeiformia</taxon>
        <taxon>Scarabaeidae</taxon>
        <taxon>Rutelinae</taxon>
        <taxon>Popillia</taxon>
    </lineage>
</organism>
<accession>A0AAW1KR42</accession>
<name>A0AAW1KR42_POPJA</name>
<evidence type="ECO:0000313" key="1">
    <source>
        <dbReference type="EMBL" id="KAK9722560.1"/>
    </source>
</evidence>
<dbReference type="Proteomes" id="UP001458880">
    <property type="component" value="Unassembled WGS sequence"/>
</dbReference>
<protein>
    <submittedName>
        <fullName evidence="1">Uncharacterized protein</fullName>
    </submittedName>
</protein>
<gene>
    <name evidence="1" type="ORF">QE152_g19594</name>
</gene>
<keyword evidence="2" id="KW-1185">Reference proteome</keyword>
<proteinExistence type="predicted"/>
<reference evidence="1 2" key="1">
    <citation type="journal article" date="2024" name="BMC Genomics">
        <title>De novo assembly and annotation of Popillia japonica's genome with initial clues to its potential as an invasive pest.</title>
        <authorList>
            <person name="Cucini C."/>
            <person name="Boschi S."/>
            <person name="Funari R."/>
            <person name="Cardaioli E."/>
            <person name="Iannotti N."/>
            <person name="Marturano G."/>
            <person name="Paoli F."/>
            <person name="Bruttini M."/>
            <person name="Carapelli A."/>
            <person name="Frati F."/>
            <person name="Nardi F."/>
        </authorList>
    </citation>
    <scope>NUCLEOTIDE SEQUENCE [LARGE SCALE GENOMIC DNA]</scope>
    <source>
        <strain evidence="1">DMR45628</strain>
    </source>
</reference>
<dbReference type="EMBL" id="JASPKY010000187">
    <property type="protein sequence ID" value="KAK9722560.1"/>
    <property type="molecule type" value="Genomic_DNA"/>
</dbReference>
<comment type="caution">
    <text evidence="1">The sequence shown here is derived from an EMBL/GenBank/DDBJ whole genome shotgun (WGS) entry which is preliminary data.</text>
</comment>
<dbReference type="AlphaFoldDB" id="A0AAW1KR42"/>